<proteinExistence type="predicted"/>
<dbReference type="InterPro" id="IPR018309">
    <property type="entry name" value="Tscrpt_reg_PadR_C"/>
</dbReference>
<reference evidence="3 4" key="1">
    <citation type="journal article" date="2019" name="Nat. Microbiol.">
        <title>Mediterranean grassland soil C-N compound turnover is dependent on rainfall and depth, and is mediated by genomically divergent microorganisms.</title>
        <authorList>
            <person name="Diamond S."/>
            <person name="Andeer P.F."/>
            <person name="Li Z."/>
            <person name="Crits-Christoph A."/>
            <person name="Burstein D."/>
            <person name="Anantharaman K."/>
            <person name="Lane K.R."/>
            <person name="Thomas B.C."/>
            <person name="Pan C."/>
            <person name="Northen T.R."/>
            <person name="Banfield J.F."/>
        </authorList>
    </citation>
    <scope>NUCLEOTIDE SEQUENCE [LARGE SCALE GENOMIC DNA]</scope>
    <source>
        <strain evidence="3">WS_1</strain>
    </source>
</reference>
<dbReference type="Pfam" id="PF10400">
    <property type="entry name" value="Vir_act_alpha_C"/>
    <property type="match status" value="1"/>
</dbReference>
<name>A0A538S861_UNCEI</name>
<dbReference type="Gene3D" id="6.10.140.190">
    <property type="match status" value="1"/>
</dbReference>
<evidence type="ECO:0000313" key="3">
    <source>
        <dbReference type="EMBL" id="TMQ47516.1"/>
    </source>
</evidence>
<dbReference type="Proteomes" id="UP000316292">
    <property type="component" value="Unassembled WGS sequence"/>
</dbReference>
<dbReference type="InterPro" id="IPR036388">
    <property type="entry name" value="WH-like_DNA-bd_sf"/>
</dbReference>
<dbReference type="EMBL" id="VBOR01000108">
    <property type="protein sequence ID" value="TMQ47516.1"/>
    <property type="molecule type" value="Genomic_DNA"/>
</dbReference>
<dbReference type="AlphaFoldDB" id="A0A538S861"/>
<evidence type="ECO:0000313" key="4">
    <source>
        <dbReference type="Proteomes" id="UP000316292"/>
    </source>
</evidence>
<dbReference type="InterPro" id="IPR036390">
    <property type="entry name" value="WH_DNA-bd_sf"/>
</dbReference>
<protein>
    <submittedName>
        <fullName evidence="3">PadR family transcriptional regulator</fullName>
    </submittedName>
</protein>
<feature type="domain" description="Transcription regulator PadR N-terminal" evidence="1">
    <location>
        <begin position="12"/>
        <end position="85"/>
    </location>
</feature>
<accession>A0A538S861</accession>
<gene>
    <name evidence="3" type="ORF">E6K71_09695</name>
</gene>
<dbReference type="InterPro" id="IPR005149">
    <property type="entry name" value="Tscrpt_reg_PadR_N"/>
</dbReference>
<sequence>MNSRPRSTPYAVLGMLSLAPMSGYDIRKEPETSIGYFWSESYGQIYPALKELKSRGLIRRRAGRSEGGRDRHVYEITDKGREALALWREEPPRPVTVRNELLLKLFFGRRDALAGEIEWIERLHAGQIAALRELRRIRQALMKEQRDHPSLPFWLMTVSYGEHHSRSLIRWCRETRKALLALKEATRKEHAS</sequence>
<dbReference type="Gene3D" id="1.10.10.10">
    <property type="entry name" value="Winged helix-like DNA-binding domain superfamily/Winged helix DNA-binding domain"/>
    <property type="match status" value="1"/>
</dbReference>
<dbReference type="SUPFAM" id="SSF46785">
    <property type="entry name" value="Winged helix' DNA-binding domain"/>
    <property type="match status" value="1"/>
</dbReference>
<organism evidence="3 4">
    <name type="scientific">Eiseniibacteriota bacterium</name>
    <dbReference type="NCBI Taxonomy" id="2212470"/>
    <lineage>
        <taxon>Bacteria</taxon>
        <taxon>Candidatus Eiseniibacteriota</taxon>
    </lineage>
</organism>
<feature type="domain" description="Transcription regulator PadR C-terminal" evidence="2">
    <location>
        <begin position="97"/>
        <end position="179"/>
    </location>
</feature>
<dbReference type="PANTHER" id="PTHR43252">
    <property type="entry name" value="TRANSCRIPTIONAL REGULATOR YQJI"/>
    <property type="match status" value="1"/>
</dbReference>
<evidence type="ECO:0000259" key="2">
    <source>
        <dbReference type="Pfam" id="PF10400"/>
    </source>
</evidence>
<evidence type="ECO:0000259" key="1">
    <source>
        <dbReference type="Pfam" id="PF03551"/>
    </source>
</evidence>
<comment type="caution">
    <text evidence="3">The sequence shown here is derived from an EMBL/GenBank/DDBJ whole genome shotgun (WGS) entry which is preliminary data.</text>
</comment>
<dbReference type="Pfam" id="PF03551">
    <property type="entry name" value="PadR"/>
    <property type="match status" value="1"/>
</dbReference>
<dbReference type="PANTHER" id="PTHR43252:SF6">
    <property type="entry name" value="NEGATIVE TRANSCRIPTION REGULATOR PADR"/>
    <property type="match status" value="1"/>
</dbReference>